<evidence type="ECO:0000313" key="12">
    <source>
        <dbReference type="Proteomes" id="UP001642405"/>
    </source>
</evidence>
<keyword evidence="5" id="KW-0808">Transferase</keyword>
<evidence type="ECO:0000256" key="2">
    <source>
        <dbReference type="ARBA" id="ARBA00011003"/>
    </source>
</evidence>
<evidence type="ECO:0000256" key="7">
    <source>
        <dbReference type="ARBA" id="ARBA00022777"/>
    </source>
</evidence>
<feature type="region of interest" description="Disordered" evidence="9">
    <location>
        <begin position="398"/>
        <end position="425"/>
    </location>
</feature>
<dbReference type="PANTHER" id="PTHR12755">
    <property type="entry name" value="CLEAVAGE/POLYADENYLATION FACTOR IA SUBUNIT CLP1P"/>
    <property type="match status" value="1"/>
</dbReference>
<reference evidence="11 12" key="1">
    <citation type="submission" date="2024-01" db="EMBL/GenBank/DDBJ databases">
        <authorList>
            <person name="Allen C."/>
            <person name="Tagirdzhanova G."/>
        </authorList>
    </citation>
    <scope>NUCLEOTIDE SEQUENCE [LARGE SCALE GENOMIC DNA]</scope>
</reference>
<evidence type="ECO:0000259" key="10">
    <source>
        <dbReference type="Pfam" id="PF16575"/>
    </source>
</evidence>
<evidence type="ECO:0000256" key="5">
    <source>
        <dbReference type="ARBA" id="ARBA00022679"/>
    </source>
</evidence>
<feature type="region of interest" description="Disordered" evidence="9">
    <location>
        <begin position="434"/>
        <end position="453"/>
    </location>
</feature>
<evidence type="ECO:0000256" key="4">
    <source>
        <dbReference type="ARBA" id="ARBA00019824"/>
    </source>
</evidence>
<feature type="domain" description="Clp1 P-loop" evidence="10">
    <location>
        <begin position="70"/>
        <end position="224"/>
    </location>
</feature>
<dbReference type="SUPFAM" id="SSF52540">
    <property type="entry name" value="P-loop containing nucleoside triphosphate hydrolases"/>
    <property type="match status" value="1"/>
</dbReference>
<evidence type="ECO:0000313" key="11">
    <source>
        <dbReference type="EMBL" id="CAK7208796.1"/>
    </source>
</evidence>
<evidence type="ECO:0000256" key="6">
    <source>
        <dbReference type="ARBA" id="ARBA00022741"/>
    </source>
</evidence>
<keyword evidence="12" id="KW-1185">Reference proteome</keyword>
<proteinExistence type="inferred from homology"/>
<feature type="region of interest" description="Disordered" evidence="9">
    <location>
        <begin position="460"/>
        <end position="489"/>
    </location>
</feature>
<sequence length="489" mass="52943">MFTRIWNESFTETSRQGGSATFQILFTSEDEPLVTRDLTAPPEWNKLISELASPPKRGVKTGQQVLFVCGPKSSGKSTFSRLLTNRLLTKDTANANKWHVPSVAVLDIDPGQPEFATPGSLSLVQVREPSLSPPFCRPYVSGDEAHFNKLIRSHELAFVSPATDSDHYIESVLDLFSLYRRDLRSSAALVVNTAGWIQGTGLEILVELISKMRPTQVIYMSQEGPDDTVTGLKSAYQTNLVADAMNGTVVTIVAIENMKAFRAERKLINEASTNMTVDEEYEETVADNDTSMTTAAACLPAYVRSPEGIPLFLNPDDRKLDPRYSRKLGAALVRGIDTKTKELHLLTPLPADEAFNEVMRQDCVGVVLVYGKLDLPTWAYTEDLFFQSASRDSKGAADVVMGDGVDNDSDEDEAAAGDDSGATGSAAAYAPAVPAASSGTAPPAIGKSAASNIPWVETLQGSQRRDVGSRVWRVRRDLGRNTSGGGADD</sequence>
<gene>
    <name evidence="11" type="primary">GRC3</name>
    <name evidence="11" type="ORF">SCUCBS95973_000229</name>
</gene>
<protein>
    <recommendedName>
        <fullName evidence="4">Polynucleotide 5'-hydroxyl-kinase GRC3</fullName>
    </recommendedName>
    <alternativeName>
        <fullName evidence="3">Polynucleotide 5'-hydroxyl-kinase grc3</fullName>
    </alternativeName>
</protein>
<comment type="function">
    <text evidence="1">Polynucleotide 5'-kinase involved in rRNA processing.</text>
</comment>
<evidence type="ECO:0000256" key="3">
    <source>
        <dbReference type="ARBA" id="ARBA00018706"/>
    </source>
</evidence>
<dbReference type="Proteomes" id="UP001642405">
    <property type="component" value="Unassembled WGS sequence"/>
</dbReference>
<name>A0ABP0ANI6_9PEZI</name>
<keyword evidence="6" id="KW-0547">Nucleotide-binding</keyword>
<feature type="compositionally biased region" description="Acidic residues" evidence="9">
    <location>
        <begin position="405"/>
        <end position="416"/>
    </location>
</feature>
<keyword evidence="8" id="KW-0067">ATP-binding</keyword>
<dbReference type="Pfam" id="PF16575">
    <property type="entry name" value="CLP1_P"/>
    <property type="match status" value="1"/>
</dbReference>
<comment type="caution">
    <text evidence="11">The sequence shown here is derived from an EMBL/GenBank/DDBJ whole genome shotgun (WGS) entry which is preliminary data.</text>
</comment>
<dbReference type="EMBL" id="CAWUHB010000001">
    <property type="protein sequence ID" value="CAK7208796.1"/>
    <property type="molecule type" value="Genomic_DNA"/>
</dbReference>
<organism evidence="11 12">
    <name type="scientific">Sporothrix curviconia</name>
    <dbReference type="NCBI Taxonomy" id="1260050"/>
    <lineage>
        <taxon>Eukaryota</taxon>
        <taxon>Fungi</taxon>
        <taxon>Dikarya</taxon>
        <taxon>Ascomycota</taxon>
        <taxon>Pezizomycotina</taxon>
        <taxon>Sordariomycetes</taxon>
        <taxon>Sordariomycetidae</taxon>
        <taxon>Ophiostomatales</taxon>
        <taxon>Ophiostomataceae</taxon>
        <taxon>Sporothrix</taxon>
    </lineage>
</organism>
<keyword evidence="7" id="KW-0418">Kinase</keyword>
<evidence type="ECO:0000256" key="9">
    <source>
        <dbReference type="SAM" id="MobiDB-lite"/>
    </source>
</evidence>
<evidence type="ECO:0000256" key="1">
    <source>
        <dbReference type="ARBA" id="ARBA00003798"/>
    </source>
</evidence>
<dbReference type="InterPro" id="IPR045116">
    <property type="entry name" value="Clp1/Grc3"/>
</dbReference>
<dbReference type="Gene3D" id="3.40.50.300">
    <property type="entry name" value="P-loop containing nucleotide triphosphate hydrolases"/>
    <property type="match status" value="1"/>
</dbReference>
<dbReference type="PANTHER" id="PTHR12755:SF3">
    <property type="entry name" value="POLYNUCLEOTIDE 5'-HYDROXYL-KINASE NOL9"/>
    <property type="match status" value="1"/>
</dbReference>
<feature type="compositionally biased region" description="Basic and acidic residues" evidence="9">
    <location>
        <begin position="463"/>
        <end position="479"/>
    </location>
</feature>
<comment type="similarity">
    <text evidence="2">Belongs to the Clp1 family. NOL9/GRC3 subfamily.</text>
</comment>
<evidence type="ECO:0000256" key="8">
    <source>
        <dbReference type="ARBA" id="ARBA00022840"/>
    </source>
</evidence>
<accession>A0ABP0ANI6</accession>
<dbReference type="InterPro" id="IPR027417">
    <property type="entry name" value="P-loop_NTPase"/>
</dbReference>
<dbReference type="InterPro" id="IPR032319">
    <property type="entry name" value="CLP1_P"/>
</dbReference>